<evidence type="ECO:0000256" key="2">
    <source>
        <dbReference type="SAM" id="Phobius"/>
    </source>
</evidence>
<evidence type="ECO:0008006" key="5">
    <source>
        <dbReference type="Google" id="ProtNLM"/>
    </source>
</evidence>
<dbReference type="RefSeq" id="WP_371940191.1">
    <property type="nucleotide sequence ID" value="NZ_JAXCEH010000004.1"/>
</dbReference>
<evidence type="ECO:0000313" key="4">
    <source>
        <dbReference type="Proteomes" id="UP001569904"/>
    </source>
</evidence>
<proteinExistence type="predicted"/>
<organism evidence="3 4">
    <name type="scientific">Actinomadura chokoriensis</name>
    <dbReference type="NCBI Taxonomy" id="454156"/>
    <lineage>
        <taxon>Bacteria</taxon>
        <taxon>Bacillati</taxon>
        <taxon>Actinomycetota</taxon>
        <taxon>Actinomycetes</taxon>
        <taxon>Streptosporangiales</taxon>
        <taxon>Thermomonosporaceae</taxon>
        <taxon>Actinomadura</taxon>
    </lineage>
</organism>
<dbReference type="InterPro" id="IPR011044">
    <property type="entry name" value="Quino_amine_DH_bsu"/>
</dbReference>
<evidence type="ECO:0000313" key="3">
    <source>
        <dbReference type="EMBL" id="MFA1553797.1"/>
    </source>
</evidence>
<keyword evidence="2" id="KW-0472">Membrane</keyword>
<dbReference type="InterPro" id="IPR015943">
    <property type="entry name" value="WD40/YVTN_repeat-like_dom_sf"/>
</dbReference>
<dbReference type="Proteomes" id="UP001569904">
    <property type="component" value="Unassembled WGS sequence"/>
</dbReference>
<keyword evidence="2" id="KW-0812">Transmembrane</keyword>
<reference evidence="3 4" key="1">
    <citation type="submission" date="2023-11" db="EMBL/GenBank/DDBJ databases">
        <title>Actinomadura monticuli sp. nov., isolated from volcanic ash.</title>
        <authorList>
            <person name="Lee S.D."/>
            <person name="Yang H."/>
            <person name="Kim I.S."/>
        </authorList>
    </citation>
    <scope>NUCLEOTIDE SEQUENCE [LARGE SCALE GENOMIC DNA]</scope>
    <source>
        <strain evidence="3 4">DSM 45346</strain>
    </source>
</reference>
<keyword evidence="4" id="KW-1185">Reference proteome</keyword>
<evidence type="ECO:0000256" key="1">
    <source>
        <dbReference type="SAM" id="MobiDB-lite"/>
    </source>
</evidence>
<keyword evidence="2" id="KW-1133">Transmembrane helix</keyword>
<gene>
    <name evidence="3" type="ORF">SM436_08860</name>
</gene>
<protein>
    <recommendedName>
        <fullName evidence="5">WD40 repeat domain-containing protein</fullName>
    </recommendedName>
</protein>
<feature type="transmembrane region" description="Helical" evidence="2">
    <location>
        <begin position="40"/>
        <end position="59"/>
    </location>
</feature>
<dbReference type="Gene3D" id="2.130.10.10">
    <property type="entry name" value="YVTN repeat-like/Quinoprotein amine dehydrogenase"/>
    <property type="match status" value="1"/>
</dbReference>
<sequence length="411" mass="43957">MKPDTIVESTMDEWAEEARVPAGLADRALRGRTRQRSFRIALIGGTSSLLAGAAAVTLVTGGGSVRPDPAEVAFEPASLSSETTTRTDLSSAFPRRLVAAGHMAVAAYYILNTPLDAERGTLHRTWHLYNPSKGVYEETQWSYLSVAPGMQRAAVLQGALPTSRVGVLDMRTQKVTRWIKVDKPVGGLAWSPDGRRLLLTSYSANPDVLGRAAGKSPRTGYYVVSNAAEPGTFHPLPGIADNPNNRQDLDWSRDGKLIWAPTATVPSKIFYDLNDRRQPAPASDVGDGVPAGAAPGRAGGTSARTAPSDEKAGLSPNGTLLPTFGPRPGPAVTVTDVNSGRKVAVLPIQQALAWADDSQLFAIGCDVKKCTGKGEFRNRLLLVTLKGKITPLTGYRRSDQLGTWIPIFTHR</sequence>
<name>A0ABV4QWZ1_9ACTN</name>
<feature type="region of interest" description="Disordered" evidence="1">
    <location>
        <begin position="279"/>
        <end position="327"/>
    </location>
</feature>
<comment type="caution">
    <text evidence="3">The sequence shown here is derived from an EMBL/GenBank/DDBJ whole genome shotgun (WGS) entry which is preliminary data.</text>
</comment>
<dbReference type="EMBL" id="JAXCEH010000004">
    <property type="protein sequence ID" value="MFA1553797.1"/>
    <property type="molecule type" value="Genomic_DNA"/>
</dbReference>
<dbReference type="SUPFAM" id="SSF50969">
    <property type="entry name" value="YVTN repeat-like/Quinoprotein amine dehydrogenase"/>
    <property type="match status" value="1"/>
</dbReference>
<accession>A0ABV4QWZ1</accession>
<feature type="compositionally biased region" description="Low complexity" evidence="1">
    <location>
        <begin position="282"/>
        <end position="306"/>
    </location>
</feature>